<dbReference type="Pfam" id="PF18897">
    <property type="entry name" value="Gp3-like"/>
    <property type="match status" value="1"/>
</dbReference>
<dbReference type="RefSeq" id="WP_286248372.1">
    <property type="nucleotide sequence ID" value="NZ_AP018448.1"/>
</dbReference>
<name>A0ABM7F2R7_9ACTN</name>
<sequence>MGSRIITLQRQARELGRLRTGYSIPNDDPNKRPRPVKSKTWVVTSHAEHYVQAAVDAWGGKIERWQPQGNGVPQFRVITEAEQIEALLPHGDPLSQYNEMWNKGGCARRCDGQTEQISRRPCLCLAEYGEEWHLLRQDQYRKDKVCAATSRLNVILPDMPDMGVWRAETHSFYAANEMAGTVDLVLSGTGGKGLVPVTLRIEPRTRVAGGQTKHFPVVVVEVRGVTPRQALTGPLPTALALDPAGGGQAVAAIEALRPDYLAEAEGALTSDDVRDVWRKARNAGHVDKGGSDELSKQLMAIAERMDAEANDTGDEPVEGELVD</sequence>
<proteinExistence type="predicted"/>
<protein>
    <submittedName>
        <fullName evidence="2">Uncharacterized protein</fullName>
    </submittedName>
</protein>
<organism evidence="2 3">
    <name type="scientific">Streptomyces graminofaciens</name>
    <dbReference type="NCBI Taxonomy" id="68212"/>
    <lineage>
        <taxon>Bacteria</taxon>
        <taxon>Bacillati</taxon>
        <taxon>Actinomycetota</taxon>
        <taxon>Actinomycetes</taxon>
        <taxon>Kitasatosporales</taxon>
        <taxon>Streptomycetaceae</taxon>
        <taxon>Streptomyces</taxon>
    </lineage>
</organism>
<gene>
    <name evidence="2" type="ORF">SGFS_013510</name>
</gene>
<dbReference type="EMBL" id="AP018448">
    <property type="protein sequence ID" value="BBC30057.1"/>
    <property type="molecule type" value="Genomic_DNA"/>
</dbReference>
<dbReference type="InterPro" id="IPR043991">
    <property type="entry name" value="Gp3-like"/>
</dbReference>
<feature type="region of interest" description="Disordered" evidence="1">
    <location>
        <begin position="17"/>
        <end position="36"/>
    </location>
</feature>
<accession>A0ABM7F2R7</accession>
<reference evidence="2 3" key="2">
    <citation type="journal article" date="2023" name="ChemBioChem">
        <title>Acyltransferase Domain Exchange between Two Independent Type I Polyketide Synthases in the Same Producer Strain of Macrolide Antibiotics.</title>
        <authorList>
            <person name="Kudo F."/>
            <person name="Kishikawa K."/>
            <person name="Tsuboi K."/>
            <person name="Kido T."/>
            <person name="Usui T."/>
            <person name="Hashimoto J."/>
            <person name="Shin-Ya K."/>
            <person name="Miyanaga A."/>
            <person name="Eguchi T."/>
        </authorList>
    </citation>
    <scope>NUCLEOTIDE SEQUENCE [LARGE SCALE GENOMIC DNA]</scope>
    <source>
        <strain evidence="2 3">A-8890</strain>
    </source>
</reference>
<evidence type="ECO:0000313" key="3">
    <source>
        <dbReference type="Proteomes" id="UP001321542"/>
    </source>
</evidence>
<evidence type="ECO:0000256" key="1">
    <source>
        <dbReference type="SAM" id="MobiDB-lite"/>
    </source>
</evidence>
<dbReference type="Proteomes" id="UP001321542">
    <property type="component" value="Chromosome"/>
</dbReference>
<evidence type="ECO:0000313" key="2">
    <source>
        <dbReference type="EMBL" id="BBC30057.1"/>
    </source>
</evidence>
<reference evidence="2 3" key="1">
    <citation type="journal article" date="2010" name="ChemBioChem">
        <title>Cloning and characterization of the biosynthetic gene cluster of 16-membered macrolide antibiotic FD-891: involvement of a dual functional cytochrome P450 monooxygenase catalyzing epoxidation and hydroxylation.</title>
        <authorList>
            <person name="Kudo F."/>
            <person name="Motegi A."/>
            <person name="Mizoue K."/>
            <person name="Eguchi T."/>
        </authorList>
    </citation>
    <scope>NUCLEOTIDE SEQUENCE [LARGE SCALE GENOMIC DNA]</scope>
    <source>
        <strain evidence="2 3">A-8890</strain>
    </source>
</reference>
<keyword evidence="3" id="KW-1185">Reference proteome</keyword>